<keyword evidence="1" id="KW-1133">Transmembrane helix</keyword>
<evidence type="ECO:0000313" key="2">
    <source>
        <dbReference type="EMBL" id="TWP26101.1"/>
    </source>
</evidence>
<dbReference type="EMBL" id="SELH01000026">
    <property type="protein sequence ID" value="TWP26101.1"/>
    <property type="molecule type" value="Genomic_DNA"/>
</dbReference>
<evidence type="ECO:0000313" key="3">
    <source>
        <dbReference type="Proteomes" id="UP000319499"/>
    </source>
</evidence>
<proteinExistence type="predicted"/>
<organism evidence="2 3">
    <name type="scientific">Apibacter muscae</name>
    <dbReference type="NCBI Taxonomy" id="2509004"/>
    <lineage>
        <taxon>Bacteria</taxon>
        <taxon>Pseudomonadati</taxon>
        <taxon>Bacteroidota</taxon>
        <taxon>Flavobacteriia</taxon>
        <taxon>Flavobacteriales</taxon>
        <taxon>Weeksellaceae</taxon>
        <taxon>Apibacter</taxon>
    </lineage>
</organism>
<dbReference type="RefSeq" id="WP_146293499.1">
    <property type="nucleotide sequence ID" value="NZ_SELH01000026.1"/>
</dbReference>
<keyword evidence="1" id="KW-0812">Transmembrane</keyword>
<keyword evidence="1" id="KW-0472">Membrane</keyword>
<comment type="caution">
    <text evidence="2">The sequence shown here is derived from an EMBL/GenBank/DDBJ whole genome shotgun (WGS) entry which is preliminary data.</text>
</comment>
<dbReference type="Proteomes" id="UP000319499">
    <property type="component" value="Unassembled WGS sequence"/>
</dbReference>
<sequence length="227" mass="26875">MNKQMDIDHIKKYWITQDNNKNYSQDELISMLNKTSRNTVKYIVAISIIEFAVMILSLIISLTTDRTIVFNSLDVNGQKTFIKEMQISDALTYLNIIISIFFIYNLYKSYKDINILSSTKELINKILGFRKRINTLLAINIILGFIILYYTSFYDFMHIIKSRHSYYEQGISKSLYIPFSSPKYIIIYIIICIIFIAILMVYYWLIYGILLKKLKKNLEEIKKLDIE</sequence>
<accession>A0A563D839</accession>
<keyword evidence="3" id="KW-1185">Reference proteome</keyword>
<dbReference type="OrthoDB" id="709028at2"/>
<feature type="transmembrane region" description="Helical" evidence="1">
    <location>
        <begin position="42"/>
        <end position="63"/>
    </location>
</feature>
<gene>
    <name evidence="2" type="ORF">ETU09_10380</name>
</gene>
<feature type="transmembrane region" description="Helical" evidence="1">
    <location>
        <begin position="133"/>
        <end position="151"/>
    </location>
</feature>
<name>A0A563D839_9FLAO</name>
<reference evidence="2 3" key="1">
    <citation type="submission" date="2019-02" db="EMBL/GenBank/DDBJ databases">
        <title>Apibacter muscae sp. nov.: a novel member of the house fly microbiota.</title>
        <authorList>
            <person name="Park R."/>
        </authorList>
    </citation>
    <scope>NUCLEOTIDE SEQUENCE [LARGE SCALE GENOMIC DNA]</scope>
    <source>
        <strain evidence="2 3">AL1</strain>
    </source>
</reference>
<feature type="transmembrane region" description="Helical" evidence="1">
    <location>
        <begin position="90"/>
        <end position="107"/>
    </location>
</feature>
<feature type="transmembrane region" description="Helical" evidence="1">
    <location>
        <begin position="185"/>
        <end position="206"/>
    </location>
</feature>
<dbReference type="AlphaFoldDB" id="A0A563D839"/>
<evidence type="ECO:0000256" key="1">
    <source>
        <dbReference type="SAM" id="Phobius"/>
    </source>
</evidence>
<protein>
    <submittedName>
        <fullName evidence="2">Uncharacterized protein</fullName>
    </submittedName>
</protein>